<evidence type="ECO:0000313" key="5">
    <source>
        <dbReference type="Proteomes" id="UP000681356"/>
    </source>
</evidence>
<keyword evidence="1 4" id="KW-0489">Methyltransferase</keyword>
<dbReference type="GO" id="GO:0032259">
    <property type="term" value="P:methylation"/>
    <property type="evidence" value="ECO:0007669"/>
    <property type="project" value="UniProtKB-KW"/>
</dbReference>
<dbReference type="AlphaFoldDB" id="A0A8J8B9A9"/>
<gene>
    <name evidence="4" type="ORF">KB874_19570</name>
</gene>
<accession>A0A8J8B9A9</accession>
<dbReference type="GO" id="GO:0008168">
    <property type="term" value="F:methyltransferase activity"/>
    <property type="evidence" value="ECO:0007669"/>
    <property type="project" value="UniProtKB-KW"/>
</dbReference>
<dbReference type="Gene3D" id="3.40.50.150">
    <property type="entry name" value="Vaccinia Virus protein VP39"/>
    <property type="match status" value="1"/>
</dbReference>
<comment type="caution">
    <text evidence="4">The sequence shown here is derived from an EMBL/GenBank/DDBJ whole genome shotgun (WGS) entry which is preliminary data.</text>
</comment>
<evidence type="ECO:0000256" key="1">
    <source>
        <dbReference type="ARBA" id="ARBA00022603"/>
    </source>
</evidence>
<reference evidence="4" key="1">
    <citation type="submission" date="2021-04" db="EMBL/GenBank/DDBJ databases">
        <authorList>
            <person name="Yoon J."/>
        </authorList>
    </citation>
    <scope>NUCLEOTIDE SEQUENCE</scope>
    <source>
        <strain evidence="4">KMU-90</strain>
    </source>
</reference>
<dbReference type="EMBL" id="JAGTUU010000009">
    <property type="protein sequence ID" value="MBS0126287.1"/>
    <property type="molecule type" value="Genomic_DNA"/>
</dbReference>
<dbReference type="InterPro" id="IPR029063">
    <property type="entry name" value="SAM-dependent_MTases_sf"/>
</dbReference>
<evidence type="ECO:0000259" key="3">
    <source>
        <dbReference type="Pfam" id="PF13649"/>
    </source>
</evidence>
<evidence type="ECO:0000256" key="2">
    <source>
        <dbReference type="ARBA" id="ARBA00022679"/>
    </source>
</evidence>
<proteinExistence type="predicted"/>
<evidence type="ECO:0000313" key="4">
    <source>
        <dbReference type="EMBL" id="MBS0126287.1"/>
    </source>
</evidence>
<dbReference type="InterPro" id="IPR041698">
    <property type="entry name" value="Methyltransf_25"/>
</dbReference>
<dbReference type="Pfam" id="PF13649">
    <property type="entry name" value="Methyltransf_25"/>
    <property type="match status" value="1"/>
</dbReference>
<dbReference type="PANTHER" id="PTHR43861:SF1">
    <property type="entry name" value="TRANS-ACONITATE 2-METHYLTRANSFERASE"/>
    <property type="match status" value="1"/>
</dbReference>
<sequence length="196" mass="22386">MNDFYDANAEQFLTDTRHVDMSALRQRFIAELPEAPADTIRILDAGTGSGRDARAFHHAGYQVAAFDASPTMVKAATEFAGLPVQHMRFEDFSWEHPFEGIWACASLLHVARRDLPDVIRRLVNHLVTDGILYASFKLGSGDRQKDGRHFTDMTEESLLALLDECPALRQVEFWRTNDRRPDRKEDIWLNALLRKS</sequence>
<dbReference type="SUPFAM" id="SSF53335">
    <property type="entry name" value="S-adenosyl-L-methionine-dependent methyltransferases"/>
    <property type="match status" value="1"/>
</dbReference>
<organism evidence="4 5">
    <name type="scientific">Thetidibacter halocola</name>
    <dbReference type="NCBI Taxonomy" id="2827239"/>
    <lineage>
        <taxon>Bacteria</taxon>
        <taxon>Pseudomonadati</taxon>
        <taxon>Pseudomonadota</taxon>
        <taxon>Alphaproteobacteria</taxon>
        <taxon>Rhodobacterales</taxon>
        <taxon>Roseobacteraceae</taxon>
        <taxon>Thetidibacter</taxon>
    </lineage>
</organism>
<dbReference type="PANTHER" id="PTHR43861">
    <property type="entry name" value="TRANS-ACONITATE 2-METHYLTRANSFERASE-RELATED"/>
    <property type="match status" value="1"/>
</dbReference>
<keyword evidence="5" id="KW-1185">Reference proteome</keyword>
<name>A0A8J8B9A9_9RHOB</name>
<feature type="domain" description="Methyltransferase" evidence="3">
    <location>
        <begin position="42"/>
        <end position="130"/>
    </location>
</feature>
<dbReference type="CDD" id="cd02440">
    <property type="entry name" value="AdoMet_MTases"/>
    <property type="match status" value="1"/>
</dbReference>
<protein>
    <submittedName>
        <fullName evidence="4">Class I SAM-dependent methyltransferase</fullName>
    </submittedName>
</protein>
<dbReference type="Proteomes" id="UP000681356">
    <property type="component" value="Unassembled WGS sequence"/>
</dbReference>
<dbReference type="RefSeq" id="WP_212538255.1">
    <property type="nucleotide sequence ID" value="NZ_JAGTUU010000009.1"/>
</dbReference>
<keyword evidence="2" id="KW-0808">Transferase</keyword>